<evidence type="ECO:0000313" key="3">
    <source>
        <dbReference type="EMBL" id="MEI5984154.1"/>
    </source>
</evidence>
<keyword evidence="1" id="KW-0812">Transmembrane</keyword>
<evidence type="ECO:0000313" key="4">
    <source>
        <dbReference type="Proteomes" id="UP001363035"/>
    </source>
</evidence>
<proteinExistence type="predicted"/>
<keyword evidence="1" id="KW-1133">Transmembrane helix</keyword>
<evidence type="ECO:0000259" key="2">
    <source>
        <dbReference type="Pfam" id="PF00892"/>
    </source>
</evidence>
<keyword evidence="4" id="KW-1185">Reference proteome</keyword>
<evidence type="ECO:0000256" key="1">
    <source>
        <dbReference type="SAM" id="Phobius"/>
    </source>
</evidence>
<organism evidence="3 4">
    <name type="scientific">Sphingobacterium tenebrionis</name>
    <dbReference type="NCBI Taxonomy" id="3111775"/>
    <lineage>
        <taxon>Bacteria</taxon>
        <taxon>Pseudomonadati</taxon>
        <taxon>Bacteroidota</taxon>
        <taxon>Sphingobacteriia</taxon>
        <taxon>Sphingobacteriales</taxon>
        <taxon>Sphingobacteriaceae</taxon>
        <taxon>Sphingobacterium</taxon>
    </lineage>
</organism>
<feature type="transmembrane region" description="Helical" evidence="1">
    <location>
        <begin position="216"/>
        <end position="234"/>
    </location>
</feature>
<feature type="transmembrane region" description="Helical" evidence="1">
    <location>
        <begin position="182"/>
        <end position="204"/>
    </location>
</feature>
<dbReference type="RefSeq" id="WP_134776961.1">
    <property type="nucleotide sequence ID" value="NZ_JAYLLN010000006.1"/>
</dbReference>
<reference evidence="3 4" key="1">
    <citation type="submission" date="2024-01" db="EMBL/GenBank/DDBJ databases">
        <title>Sphingobacterium tenebrionis sp. nov., a novel endophyte isolated from tenebrio molitor intestines.</title>
        <authorList>
            <person name="Zhang C."/>
        </authorList>
    </citation>
    <scope>NUCLEOTIDE SEQUENCE [LARGE SCALE GENOMIC DNA]</scope>
    <source>
        <strain evidence="3 4">PU5-4</strain>
    </source>
</reference>
<dbReference type="Proteomes" id="UP001363035">
    <property type="component" value="Unassembled WGS sequence"/>
</dbReference>
<accession>A0ABU8I3Y5</accession>
<dbReference type="EMBL" id="JAYLLN010000006">
    <property type="protein sequence ID" value="MEI5984154.1"/>
    <property type="molecule type" value="Genomic_DNA"/>
</dbReference>
<feature type="transmembrane region" description="Helical" evidence="1">
    <location>
        <begin position="91"/>
        <end position="108"/>
    </location>
</feature>
<protein>
    <submittedName>
        <fullName evidence="3">EamA family transporter</fullName>
    </submittedName>
</protein>
<feature type="transmembrane region" description="Helical" evidence="1">
    <location>
        <begin position="273"/>
        <end position="291"/>
    </location>
</feature>
<dbReference type="InterPro" id="IPR000620">
    <property type="entry name" value="EamA_dom"/>
</dbReference>
<feature type="transmembrane region" description="Helical" evidence="1">
    <location>
        <begin position="115"/>
        <end position="133"/>
    </location>
</feature>
<feature type="transmembrane region" description="Helical" evidence="1">
    <location>
        <begin position="246"/>
        <end position="267"/>
    </location>
</feature>
<gene>
    <name evidence="3" type="ORF">VJ786_04475</name>
</gene>
<feature type="transmembrane region" description="Helical" evidence="1">
    <location>
        <begin position="153"/>
        <end position="170"/>
    </location>
</feature>
<keyword evidence="1" id="KW-0472">Membrane</keyword>
<feature type="domain" description="EamA" evidence="2">
    <location>
        <begin position="2"/>
        <end position="130"/>
    </location>
</feature>
<dbReference type="SUPFAM" id="SSF103481">
    <property type="entry name" value="Multidrug resistance efflux transporter EmrE"/>
    <property type="match status" value="1"/>
</dbReference>
<sequence length="292" mass="32427">MIYVLLSVLCSVTVAVIIKLAKQKGVNYLQLLVWNYPMALLLTYLVLKPAIIPWQKELPWHLYLPLGFLLPAIFICIAMSIRYGGIVKTEVAQRLSLFIPLIAAFLWMGEEVVPTKLIGISVGILAIIFSIGWNKKDSSLTSNTQNNSTDNTWIFPLSVFFGMGIIDILFKQVAQSAEITYMSSLWIVFVLALGFAILFLTYLLLIKKQALDLKSIAYGLILGMFNFGNIVFYMKAHRALPDNPSIVFTGMNIGVISVGALVGVLLFREKLSNSNKIGVFLALISVLLIAFL</sequence>
<dbReference type="Pfam" id="PF00892">
    <property type="entry name" value="EamA"/>
    <property type="match status" value="1"/>
</dbReference>
<dbReference type="InterPro" id="IPR037185">
    <property type="entry name" value="EmrE-like"/>
</dbReference>
<feature type="transmembrane region" description="Helical" evidence="1">
    <location>
        <begin position="33"/>
        <end position="51"/>
    </location>
</feature>
<comment type="caution">
    <text evidence="3">The sequence shown here is derived from an EMBL/GenBank/DDBJ whole genome shotgun (WGS) entry which is preliminary data.</text>
</comment>
<name>A0ABU8I3Y5_9SPHI</name>
<feature type="transmembrane region" description="Helical" evidence="1">
    <location>
        <begin position="63"/>
        <end position="85"/>
    </location>
</feature>